<dbReference type="GO" id="GO:0006123">
    <property type="term" value="P:mitochondrial electron transport, cytochrome c to oxygen"/>
    <property type="evidence" value="ECO:0007669"/>
    <property type="project" value="UniProtKB-UniRule"/>
</dbReference>
<dbReference type="SUPFAM" id="SSF81415">
    <property type="entry name" value="Mitochondrial cytochrome c oxidase subunit VIc"/>
    <property type="match status" value="1"/>
</dbReference>
<evidence type="ECO:0000256" key="9">
    <source>
        <dbReference type="RuleBase" id="RU368096"/>
    </source>
</evidence>
<evidence type="ECO:0000256" key="1">
    <source>
        <dbReference type="ARBA" id="ARBA00004434"/>
    </source>
</evidence>
<evidence type="ECO:0000256" key="7">
    <source>
        <dbReference type="ARBA" id="ARBA00023128"/>
    </source>
</evidence>
<comment type="caution">
    <text evidence="9">Lacks conserved residue(s) required for the propagation of feature annotation.</text>
</comment>
<evidence type="ECO:0000256" key="2">
    <source>
        <dbReference type="ARBA" id="ARBA00004673"/>
    </source>
</evidence>
<feature type="transmembrane region" description="Helical" evidence="9">
    <location>
        <begin position="85"/>
        <end position="103"/>
    </location>
</feature>
<reference evidence="10" key="2">
    <citation type="submission" date="2025-09" db="UniProtKB">
        <authorList>
            <consortium name="Ensembl"/>
        </authorList>
    </citation>
    <scope>IDENTIFICATION</scope>
</reference>
<dbReference type="Proteomes" id="UP000694410">
    <property type="component" value="Unplaced"/>
</dbReference>
<evidence type="ECO:0000256" key="6">
    <source>
        <dbReference type="ARBA" id="ARBA00022989"/>
    </source>
</evidence>
<name>A0A8C0UE08_CYACU</name>
<dbReference type="InterPro" id="IPR037169">
    <property type="entry name" value="Cytochrome_c_oxidase_VIc_sf"/>
</dbReference>
<dbReference type="AlphaFoldDB" id="A0A8C0UE08"/>
<proteinExistence type="inferred from homology"/>
<comment type="function">
    <text evidence="9">Component of the cytochrome c oxidase, the last enzyme in the mitochondrial electron transport chain which drives oxidative phosphorylation. The respiratory chain contains 3 multisubunit complexes succinate dehydrogenase (complex II, CII), ubiquinol-cytochrome c oxidoreductase (cytochrome b-c1 complex, complex III, CIII) and cytochrome c oxidase (complex IV, CIV), that cooperate to transfer electrons derived from NADH and succinate to molecular oxygen, creating an electrochemical gradient over the inner membrane that drives transmembrane transport and the ATP synthase. Cytochrome c oxidase is the component of the respiratory chain that catalyzes the reduction of oxygen to water. Electrons originating from reduced cytochrome c in the intermembrane space (IMS) are transferred via the dinuclear copper A center (CU(A)) of subunit 2 and heme A of subunit 1 to the active site in subunit 1, a binuclear center (BNC) formed by heme A3 and copper B (CU(B)). The BNC reduces molecular oxygen to 2 water molecules using 4 electrons from cytochrome c in the IMS and 4 protons from the mitochondrial matrix.</text>
</comment>
<dbReference type="Ensembl" id="ENSCCET00000012988.1">
    <property type="protein sequence ID" value="ENSCCEP00000008159.1"/>
    <property type="gene ID" value="ENSCCEG00000008464.1"/>
</dbReference>
<evidence type="ECO:0000256" key="4">
    <source>
        <dbReference type="ARBA" id="ARBA00022692"/>
    </source>
</evidence>
<dbReference type="UniPathway" id="UPA00705"/>
<comment type="subcellular location">
    <subcellularLocation>
        <location evidence="1 9">Mitochondrion inner membrane</location>
        <topology evidence="1 9">Single-pass membrane protein</topology>
    </subcellularLocation>
</comment>
<comment type="similarity">
    <text evidence="3 9">Belongs to the cytochrome c oxidase subunit 6c family.</text>
</comment>
<organism evidence="10 11">
    <name type="scientific">Cyanistes caeruleus</name>
    <name type="common">Eurasian blue tit</name>
    <name type="synonym">Parus caeruleus</name>
    <dbReference type="NCBI Taxonomy" id="156563"/>
    <lineage>
        <taxon>Eukaryota</taxon>
        <taxon>Metazoa</taxon>
        <taxon>Chordata</taxon>
        <taxon>Craniata</taxon>
        <taxon>Vertebrata</taxon>
        <taxon>Euteleostomi</taxon>
        <taxon>Archelosauria</taxon>
        <taxon>Archosauria</taxon>
        <taxon>Dinosauria</taxon>
        <taxon>Saurischia</taxon>
        <taxon>Theropoda</taxon>
        <taxon>Coelurosauria</taxon>
        <taxon>Aves</taxon>
        <taxon>Neognathae</taxon>
        <taxon>Neoaves</taxon>
        <taxon>Telluraves</taxon>
        <taxon>Australaves</taxon>
        <taxon>Passeriformes</taxon>
        <taxon>Paridae</taxon>
        <taxon>Cyanistes</taxon>
    </lineage>
</organism>
<evidence type="ECO:0000313" key="10">
    <source>
        <dbReference type="Ensembl" id="ENSCCEP00000008159.1"/>
    </source>
</evidence>
<evidence type="ECO:0000313" key="11">
    <source>
        <dbReference type="Proteomes" id="UP000694410"/>
    </source>
</evidence>
<dbReference type="GO" id="GO:0005743">
    <property type="term" value="C:mitochondrial inner membrane"/>
    <property type="evidence" value="ECO:0007669"/>
    <property type="project" value="UniProtKB-SubCell"/>
</dbReference>
<gene>
    <name evidence="10" type="primary">LOC111924509</name>
</gene>
<dbReference type="CDD" id="cd22901">
    <property type="entry name" value="CcO_VIc"/>
    <property type="match status" value="1"/>
</dbReference>
<feature type="transmembrane region" description="Helical" evidence="9">
    <location>
        <begin position="21"/>
        <end position="44"/>
    </location>
</feature>
<dbReference type="Gene3D" id="4.10.93.10">
    <property type="entry name" value="Mitochondrial cytochrome c oxidase subunit VIc/VIIs"/>
    <property type="match status" value="1"/>
</dbReference>
<keyword evidence="8 9" id="KW-0472">Membrane</keyword>
<accession>A0A8C0UE08</accession>
<dbReference type="GO" id="GO:0045277">
    <property type="term" value="C:respiratory chain complex IV"/>
    <property type="evidence" value="ECO:0007669"/>
    <property type="project" value="UniProtKB-UniRule"/>
</dbReference>
<evidence type="ECO:0000256" key="3">
    <source>
        <dbReference type="ARBA" id="ARBA00007204"/>
    </source>
</evidence>
<keyword evidence="11" id="KW-1185">Reference proteome</keyword>
<dbReference type="InterPro" id="IPR034884">
    <property type="entry name" value="Cytochrome_c_oxidase_VIc/VIIs"/>
</dbReference>
<reference evidence="10" key="1">
    <citation type="submission" date="2025-08" db="UniProtKB">
        <authorList>
            <consortium name="Ensembl"/>
        </authorList>
    </citation>
    <scope>IDENTIFICATION</scope>
</reference>
<keyword evidence="5 9" id="KW-0999">Mitochondrion inner membrane</keyword>
<evidence type="ECO:0000256" key="5">
    <source>
        <dbReference type="ARBA" id="ARBA00022792"/>
    </source>
</evidence>
<comment type="pathway">
    <text evidence="2 9">Energy metabolism; oxidative phosphorylation.</text>
</comment>
<dbReference type="PANTHER" id="PTHR48416:SF1">
    <property type="entry name" value="CYTOCHROME C OXIDASE SUBUNIT 6C"/>
    <property type="match status" value="1"/>
</dbReference>
<comment type="subunit">
    <text evidence="9">Component of the cytochrome c oxidase (complex IV, CIV), a multisubunit enzyme composed of 14 subunits. The complex is composed of a catalytic core of 3 subunits MT-CO1, MT-CO2 and MT-CO3, encoded in the mitochondrial DNA, and 11 supernumerary subunits COX4I, COX5A, COX5B, COX6A, COX6B, COX6C, COX7A, COX7B, COX7C, COX8 and NDUFA4, which are encoded in the nuclear genome. The complex exists as a monomer or a dimer and forms supercomplexes (SCs) in the inner mitochondrial membrane with NADH-ubiquinone oxidoreductase (complex I, CI) and ubiquinol-cytochrome c oxidoreductase (cytochrome b-c1 complex, complex III, CIII), resulting in different assemblies (supercomplex SCI(1)III(2)IV(1) and megacomplex MCI(2)III(2)IV(2)).</text>
</comment>
<dbReference type="Pfam" id="PF02937">
    <property type="entry name" value="COX6C"/>
    <property type="match status" value="1"/>
</dbReference>
<dbReference type="PANTHER" id="PTHR48416">
    <property type="entry name" value="CYTOCHROME C OXIDASE SUBUNIT 6C"/>
    <property type="match status" value="1"/>
</dbReference>
<evidence type="ECO:0000256" key="8">
    <source>
        <dbReference type="ARBA" id="ARBA00023136"/>
    </source>
</evidence>
<keyword evidence="6 9" id="KW-1133">Transmembrane helix</keyword>
<dbReference type="InterPro" id="IPR051389">
    <property type="entry name" value="Cytochrome_c_oxidase_VIc"/>
</dbReference>
<protein>
    <recommendedName>
        <fullName evidence="9">Cytochrome c oxidase subunit 6C</fullName>
    </recommendedName>
    <alternativeName>
        <fullName evidence="9">Cytochrome c oxidase polypeptide VIc</fullName>
    </alternativeName>
</protein>
<keyword evidence="4 9" id="KW-0812">Transmembrane</keyword>
<keyword evidence="7 9" id="KW-0496">Mitochondrion</keyword>
<sequence>MELGKGPEHKSREAQPRERRRLGCALMALYSSLGGGCSPGLWFFPQVASDSTSVLIPPQGNPAIMSAALLPKPQMRRLLARRMKFHLLGAFLVSMTSAALYKFGVAEPRKRAYAEFYKNYDPVKDFETMKAAGVFECAPPK</sequence>